<sequence length="241" mass="27483">MEKIFASLNSFVPPNDWEGHLFLLPLDAMRYIYQFIVENKLPACIELGTGFGATSCMMGAAVKELNQGKVITIDKYLHQPVNVKVLMRHVGLSDDSIEVVADELGYNWTLAELIRKQTHDGVCVPIFDFCFLDGAHEWEPDALAFSLMAKLLKPGGWIAIDDINFCLRMIANWQESHGTYTDRELDTFQMRMVYELVVQQHPDFGDFHLTHDGRIGWARKKHPADTKKSLVNRIKSSILKQ</sequence>
<organism evidence="1 2">
    <name type="scientific">Candidatus Marithioploca araucensis</name>
    <dbReference type="NCBI Taxonomy" id="70273"/>
    <lineage>
        <taxon>Bacteria</taxon>
        <taxon>Pseudomonadati</taxon>
        <taxon>Pseudomonadota</taxon>
        <taxon>Gammaproteobacteria</taxon>
        <taxon>Thiotrichales</taxon>
        <taxon>Thiotrichaceae</taxon>
        <taxon>Candidatus Marithioploca</taxon>
    </lineage>
</organism>
<evidence type="ECO:0000313" key="2">
    <source>
        <dbReference type="Proteomes" id="UP001171945"/>
    </source>
</evidence>
<comment type="caution">
    <text evidence="1">The sequence shown here is derived from an EMBL/GenBank/DDBJ whole genome shotgun (WGS) entry which is preliminary data.</text>
</comment>
<evidence type="ECO:0000313" key="1">
    <source>
        <dbReference type="EMBL" id="MDM8562543.1"/>
    </source>
</evidence>
<keyword evidence="1" id="KW-0489">Methyltransferase</keyword>
<name>A0ABT7VSQ6_9GAMM</name>
<keyword evidence="1" id="KW-0808">Transferase</keyword>
<dbReference type="GO" id="GO:0032259">
    <property type="term" value="P:methylation"/>
    <property type="evidence" value="ECO:0007669"/>
    <property type="project" value="UniProtKB-KW"/>
</dbReference>
<dbReference type="Gene3D" id="3.40.50.150">
    <property type="entry name" value="Vaccinia Virus protein VP39"/>
    <property type="match status" value="1"/>
</dbReference>
<keyword evidence="2" id="KW-1185">Reference proteome</keyword>
<dbReference type="EC" id="2.1.1.-" evidence="1"/>
<dbReference type="Pfam" id="PF13578">
    <property type="entry name" value="Methyltransf_24"/>
    <property type="match status" value="1"/>
</dbReference>
<accession>A0ABT7VSQ6</accession>
<dbReference type="EMBL" id="JAUCGM010000193">
    <property type="protein sequence ID" value="MDM8562543.1"/>
    <property type="molecule type" value="Genomic_DNA"/>
</dbReference>
<dbReference type="InterPro" id="IPR029063">
    <property type="entry name" value="SAM-dependent_MTases_sf"/>
</dbReference>
<dbReference type="CDD" id="cd02440">
    <property type="entry name" value="AdoMet_MTases"/>
    <property type="match status" value="1"/>
</dbReference>
<dbReference type="GO" id="GO:0008168">
    <property type="term" value="F:methyltransferase activity"/>
    <property type="evidence" value="ECO:0007669"/>
    <property type="project" value="UniProtKB-KW"/>
</dbReference>
<reference evidence="1" key="1">
    <citation type="submission" date="2023-06" db="EMBL/GenBank/DDBJ databases">
        <title>Uncultivated large filamentous bacteria from sulfidic sediments reveal new species and different genomic features in energy metabolism and defense.</title>
        <authorList>
            <person name="Fonseca A."/>
        </authorList>
    </citation>
    <scope>NUCLEOTIDE SEQUENCE</scope>
    <source>
        <strain evidence="1">HSG4</strain>
    </source>
</reference>
<protein>
    <submittedName>
        <fullName evidence="1">Class I SAM-dependent methyltransferase</fullName>
        <ecNumber evidence="1">2.1.1.-</ecNumber>
    </submittedName>
</protein>
<dbReference type="SUPFAM" id="SSF53335">
    <property type="entry name" value="S-adenosyl-L-methionine-dependent methyltransferases"/>
    <property type="match status" value="1"/>
</dbReference>
<dbReference type="Proteomes" id="UP001171945">
    <property type="component" value="Unassembled WGS sequence"/>
</dbReference>
<proteinExistence type="predicted"/>
<gene>
    <name evidence="1" type="ORF">QUF54_04235</name>
</gene>